<dbReference type="AlphaFoldDB" id="A0A9N9PT42"/>
<organism evidence="1 2">
    <name type="scientific">Hymenoscyphus fraxineus</name>
    <dbReference type="NCBI Taxonomy" id="746836"/>
    <lineage>
        <taxon>Eukaryota</taxon>
        <taxon>Fungi</taxon>
        <taxon>Dikarya</taxon>
        <taxon>Ascomycota</taxon>
        <taxon>Pezizomycotina</taxon>
        <taxon>Leotiomycetes</taxon>
        <taxon>Helotiales</taxon>
        <taxon>Helotiaceae</taxon>
        <taxon>Hymenoscyphus</taxon>
    </lineage>
</organism>
<reference evidence="1" key="1">
    <citation type="submission" date="2021-07" db="EMBL/GenBank/DDBJ databases">
        <authorList>
            <person name="Durling M."/>
        </authorList>
    </citation>
    <scope>NUCLEOTIDE SEQUENCE</scope>
</reference>
<comment type="caution">
    <text evidence="1">The sequence shown here is derived from an EMBL/GenBank/DDBJ whole genome shotgun (WGS) entry which is preliminary data.</text>
</comment>
<protein>
    <submittedName>
        <fullName evidence="1">Uncharacterized protein</fullName>
    </submittedName>
</protein>
<name>A0A9N9PT42_9HELO</name>
<evidence type="ECO:0000313" key="2">
    <source>
        <dbReference type="Proteomes" id="UP000696280"/>
    </source>
</evidence>
<evidence type="ECO:0000313" key="1">
    <source>
        <dbReference type="EMBL" id="CAG8954113.1"/>
    </source>
</evidence>
<accession>A0A9N9PT42</accession>
<dbReference type="EMBL" id="CAJVRL010000055">
    <property type="protein sequence ID" value="CAG8954113.1"/>
    <property type="molecule type" value="Genomic_DNA"/>
</dbReference>
<keyword evidence="2" id="KW-1185">Reference proteome</keyword>
<sequence length="111" mass="12560">MQASQPGKTLEGQPKAQWQHQKCTEASFNRGWLQQLACLYRMQIEQLDSTFAKGTVTCVLVARRINYFLAWKNEPVKSAGRNLLNHGRNSGGMIGIAYGYLIRIKGPDKYL</sequence>
<gene>
    <name evidence="1" type="ORF">HYFRA_00009217</name>
</gene>
<proteinExistence type="predicted"/>
<dbReference type="Proteomes" id="UP000696280">
    <property type="component" value="Unassembled WGS sequence"/>
</dbReference>